<evidence type="ECO:0000313" key="2">
    <source>
        <dbReference type="EMBL" id="MBP1995452.1"/>
    </source>
</evidence>
<proteinExistence type="predicted"/>
<evidence type="ECO:0000313" key="3">
    <source>
        <dbReference type="Proteomes" id="UP001519287"/>
    </source>
</evidence>
<evidence type="ECO:0000256" key="1">
    <source>
        <dbReference type="SAM" id="Phobius"/>
    </source>
</evidence>
<feature type="transmembrane region" description="Helical" evidence="1">
    <location>
        <begin position="78"/>
        <end position="99"/>
    </location>
</feature>
<keyword evidence="1" id="KW-1133">Transmembrane helix</keyword>
<feature type="transmembrane region" description="Helical" evidence="1">
    <location>
        <begin position="44"/>
        <end position="66"/>
    </location>
</feature>
<organism evidence="2 3">
    <name type="scientific">Paenibacillus eucommiae</name>
    <dbReference type="NCBI Taxonomy" id="1355755"/>
    <lineage>
        <taxon>Bacteria</taxon>
        <taxon>Bacillati</taxon>
        <taxon>Bacillota</taxon>
        <taxon>Bacilli</taxon>
        <taxon>Bacillales</taxon>
        <taxon>Paenibacillaceae</taxon>
        <taxon>Paenibacillus</taxon>
    </lineage>
</organism>
<dbReference type="Proteomes" id="UP001519287">
    <property type="component" value="Unassembled WGS sequence"/>
</dbReference>
<protein>
    <submittedName>
        <fullName evidence="2">Phosphoglycerol transferase MdoB-like AlkP superfamily enzyme</fullName>
    </submittedName>
</protein>
<dbReference type="EMBL" id="JAGGLB010000034">
    <property type="protein sequence ID" value="MBP1995452.1"/>
    <property type="molecule type" value="Genomic_DNA"/>
</dbReference>
<feature type="transmembrane region" description="Helical" evidence="1">
    <location>
        <begin position="111"/>
        <end position="134"/>
    </location>
</feature>
<sequence length="142" mass="15750">MNLIRNVSWVMIFLISYWAGLFAYERTLEVVWGETLGGDKTAVVFWSLLAFVVVLVPLYLLICYMIKTKISRTATRMLCYPFLCGLTFILPTAFIMASFGGGSLFSAEARLFYSFFIASGIVFGTGYGLISTVLTSPKSSSI</sequence>
<reference evidence="2 3" key="1">
    <citation type="submission" date="2021-03" db="EMBL/GenBank/DDBJ databases">
        <title>Genomic Encyclopedia of Type Strains, Phase IV (KMG-IV): sequencing the most valuable type-strain genomes for metagenomic binning, comparative biology and taxonomic classification.</title>
        <authorList>
            <person name="Goeker M."/>
        </authorList>
    </citation>
    <scope>NUCLEOTIDE SEQUENCE [LARGE SCALE GENOMIC DNA]</scope>
    <source>
        <strain evidence="2 3">DSM 26048</strain>
    </source>
</reference>
<keyword evidence="1" id="KW-0812">Transmembrane</keyword>
<comment type="caution">
    <text evidence="2">The sequence shown here is derived from an EMBL/GenBank/DDBJ whole genome shotgun (WGS) entry which is preliminary data.</text>
</comment>
<feature type="transmembrane region" description="Helical" evidence="1">
    <location>
        <begin position="7"/>
        <end position="24"/>
    </location>
</feature>
<keyword evidence="3" id="KW-1185">Reference proteome</keyword>
<accession>A0ABS4J6G9</accession>
<gene>
    <name evidence="2" type="ORF">J2Z66_007094</name>
</gene>
<keyword evidence="1" id="KW-0472">Membrane</keyword>
<name>A0ABS4J6G9_9BACL</name>